<dbReference type="PROSITE" id="PS51195">
    <property type="entry name" value="Q_MOTIF"/>
    <property type="match status" value="1"/>
</dbReference>
<keyword evidence="2 11" id="KW-0547">Nucleotide-binding</keyword>
<evidence type="ECO:0000313" key="17">
    <source>
        <dbReference type="Proteomes" id="UP000515908"/>
    </source>
</evidence>
<feature type="region of interest" description="Disordered" evidence="13">
    <location>
        <begin position="81"/>
        <end position="103"/>
    </location>
</feature>
<feature type="region of interest" description="Disordered" evidence="13">
    <location>
        <begin position="380"/>
        <end position="456"/>
    </location>
</feature>
<evidence type="ECO:0000259" key="15">
    <source>
        <dbReference type="PROSITE" id="PS51195"/>
    </source>
</evidence>
<dbReference type="InterPro" id="IPR027417">
    <property type="entry name" value="P-loop_NTPase"/>
</dbReference>
<dbReference type="GO" id="GO:0003723">
    <property type="term" value="F:RNA binding"/>
    <property type="evidence" value="ECO:0007669"/>
    <property type="project" value="UniProtKB-UniRule"/>
</dbReference>
<comment type="function">
    <text evidence="8">ATP-dependent RNA helicase which is a subunit of the eIF4F complex involved in cap recognition and is required for mRNA binding to ribosome. In the current model of translation initiation, eIF4A unwinds RNA secondary structures in the 5'-UTR of mRNAs which is necessary to allow efficient binding of the small ribosomal subunit, and subsequent scanning for the initiator codon.</text>
</comment>
<dbReference type="VEuPathDB" id="TriTrypDB:ADEAN_000043800"/>
<keyword evidence="3 11" id="KW-0378">Hydrolase</keyword>
<comment type="similarity">
    <text evidence="7">Belongs to the DEAD box helicase family. eIF4A subfamily.</text>
</comment>
<keyword evidence="6" id="KW-0648">Protein biosynthesis</keyword>
<evidence type="ECO:0000256" key="6">
    <source>
        <dbReference type="ARBA" id="ARBA00022917"/>
    </source>
</evidence>
<dbReference type="InterPro" id="IPR011545">
    <property type="entry name" value="DEAD/DEAH_box_helicase_dom"/>
</dbReference>
<reference evidence="16 17" key="1">
    <citation type="submission" date="2020-08" db="EMBL/GenBank/DDBJ databases">
        <authorList>
            <person name="Newling K."/>
            <person name="Davey J."/>
            <person name="Forrester S."/>
        </authorList>
    </citation>
    <scope>NUCLEOTIDE SEQUENCE [LARGE SCALE GENOMIC DNA]</scope>
    <source>
        <strain evidence="17">Crithidia deanei Carvalho (ATCC PRA-265)</strain>
    </source>
</reference>
<dbReference type="AlphaFoldDB" id="A0A7G2C529"/>
<evidence type="ECO:0000256" key="10">
    <source>
        <dbReference type="PROSITE-ProRule" id="PRU00552"/>
    </source>
</evidence>
<dbReference type="GO" id="GO:0003724">
    <property type="term" value="F:RNA helicase activity"/>
    <property type="evidence" value="ECO:0007669"/>
    <property type="project" value="UniProtKB-EC"/>
</dbReference>
<dbReference type="EC" id="3.6.4.13" evidence="12"/>
<dbReference type="SUPFAM" id="SSF52540">
    <property type="entry name" value="P-loop containing nucleoside triphosphate hydrolases"/>
    <property type="match status" value="1"/>
</dbReference>
<evidence type="ECO:0000256" key="9">
    <source>
        <dbReference type="ARBA" id="ARBA00025917"/>
    </source>
</evidence>
<feature type="region of interest" description="Disordered" evidence="13">
    <location>
        <begin position="1"/>
        <end position="20"/>
    </location>
</feature>
<dbReference type="GO" id="GO:0003743">
    <property type="term" value="F:translation initiation factor activity"/>
    <property type="evidence" value="ECO:0007669"/>
    <property type="project" value="UniProtKB-KW"/>
</dbReference>
<evidence type="ECO:0000256" key="1">
    <source>
        <dbReference type="ARBA" id="ARBA00022540"/>
    </source>
</evidence>
<evidence type="ECO:0000256" key="12">
    <source>
        <dbReference type="RuleBase" id="RU365068"/>
    </source>
</evidence>
<feature type="domain" description="DEAD-box RNA helicase Q" evidence="15">
    <location>
        <begin position="112"/>
        <end position="140"/>
    </location>
</feature>
<sequence length="472" mass="53407">MEEMMQDIQSGVAVPLQGGLDDPRSLTDMLLQKTVVTAKESAPTNVPKKKKTEENNKTMLFPLSAVDDSTAEAAARLAAIEEEERRRREEELASRADGGNKNHYRHHGQNYVFWERVGLHPRILKALRQLHFTHPTPVQEEVLPNVLLTENTEKSKKAKANGEKDVVVSAETGSGKTLVFALPILQNLLLQLYGPEETSVERGRKRAREKDEATVEKRTNLSQSDFDSRVMHSLIVSPTRELALQINTTMKQLTAFAPDVTVGCIVGGMAAEKQQRILNRHPHILICTPGRLWDLSQKNEGCFLGHSISRRLKFVVLDEADKMLQSGKFEELKQLLERIHCEILPAGFIQEREEGAEAGEMPIAEGRWDAAKQKFVPYTEEELRERQKKSNAGNKKQTPNKKHTQEEEEEAEEEEEEEEEELEEEEEEEVAEKGKKGRRDLPRVIPMPPEPPADHRVITYVTSATLSLADQL</sequence>
<evidence type="ECO:0000256" key="3">
    <source>
        <dbReference type="ARBA" id="ARBA00022801"/>
    </source>
</evidence>
<dbReference type="GO" id="GO:0016787">
    <property type="term" value="F:hydrolase activity"/>
    <property type="evidence" value="ECO:0007669"/>
    <property type="project" value="UniProtKB-KW"/>
</dbReference>
<evidence type="ECO:0000256" key="13">
    <source>
        <dbReference type="SAM" id="MobiDB-lite"/>
    </source>
</evidence>
<gene>
    <name evidence="16" type="ORF">ADEAN_000043800</name>
</gene>
<feature type="compositionally biased region" description="Basic and acidic residues" evidence="13">
    <location>
        <begin position="83"/>
        <end position="100"/>
    </location>
</feature>
<dbReference type="SMART" id="SM00487">
    <property type="entry name" value="DEXDc"/>
    <property type="match status" value="1"/>
</dbReference>
<evidence type="ECO:0000259" key="14">
    <source>
        <dbReference type="PROSITE" id="PS51192"/>
    </source>
</evidence>
<evidence type="ECO:0000256" key="5">
    <source>
        <dbReference type="ARBA" id="ARBA00022840"/>
    </source>
</evidence>
<keyword evidence="5 11" id="KW-0067">ATP-binding</keyword>
<dbReference type="InterPro" id="IPR014014">
    <property type="entry name" value="RNA_helicase_DEAD_Q_motif"/>
</dbReference>
<evidence type="ECO:0000256" key="7">
    <source>
        <dbReference type="ARBA" id="ARBA00024352"/>
    </source>
</evidence>
<dbReference type="PANTHER" id="PTHR24031">
    <property type="entry name" value="RNA HELICASE"/>
    <property type="match status" value="1"/>
</dbReference>
<feature type="compositionally biased region" description="Acidic residues" evidence="13">
    <location>
        <begin position="406"/>
        <end position="430"/>
    </location>
</feature>
<comment type="catalytic activity">
    <reaction evidence="12">
        <text>ATP + H2O = ADP + phosphate + H(+)</text>
        <dbReference type="Rhea" id="RHEA:13065"/>
        <dbReference type="ChEBI" id="CHEBI:15377"/>
        <dbReference type="ChEBI" id="CHEBI:15378"/>
        <dbReference type="ChEBI" id="CHEBI:30616"/>
        <dbReference type="ChEBI" id="CHEBI:43474"/>
        <dbReference type="ChEBI" id="CHEBI:456216"/>
        <dbReference type="EC" id="3.6.4.13"/>
    </reaction>
</comment>
<accession>A0A7G2C529</accession>
<comment type="domain">
    <text evidence="12">The Q motif is unique to and characteristic of the DEAD box family of RNA helicases and controls ATP binding and hydrolysis.</text>
</comment>
<dbReference type="GO" id="GO:0005524">
    <property type="term" value="F:ATP binding"/>
    <property type="evidence" value="ECO:0007669"/>
    <property type="project" value="UniProtKB-UniRule"/>
</dbReference>
<keyword evidence="17" id="KW-1185">Reference proteome</keyword>
<name>A0A7G2C529_9TRYP</name>
<evidence type="ECO:0000256" key="2">
    <source>
        <dbReference type="ARBA" id="ARBA00022741"/>
    </source>
</evidence>
<dbReference type="InterPro" id="IPR000629">
    <property type="entry name" value="RNA-helicase_DEAD-box_CS"/>
</dbReference>
<dbReference type="Gene3D" id="3.40.50.300">
    <property type="entry name" value="P-loop containing nucleotide triphosphate hydrolases"/>
    <property type="match status" value="1"/>
</dbReference>
<keyword evidence="12" id="KW-0694">RNA-binding</keyword>
<keyword evidence="4 11" id="KW-0347">Helicase</keyword>
<dbReference type="PROSITE" id="PS00039">
    <property type="entry name" value="DEAD_ATP_HELICASE"/>
    <property type="match status" value="1"/>
</dbReference>
<comment type="subunit">
    <text evidence="9">eIF4F is a multi-subunit complex, the composition of which varies with external and internal environmental conditions. It is composed of at least EIF4A, EIF4E and EIF4G.</text>
</comment>
<dbReference type="Proteomes" id="UP000515908">
    <property type="component" value="Chromosome 01"/>
</dbReference>
<dbReference type="InterPro" id="IPR014001">
    <property type="entry name" value="Helicase_ATP-bd"/>
</dbReference>
<evidence type="ECO:0000256" key="11">
    <source>
        <dbReference type="RuleBase" id="RU000492"/>
    </source>
</evidence>
<evidence type="ECO:0000313" key="16">
    <source>
        <dbReference type="EMBL" id="CAD2213002.1"/>
    </source>
</evidence>
<feature type="short sequence motif" description="Q motif" evidence="10">
    <location>
        <begin position="112"/>
        <end position="140"/>
    </location>
</feature>
<feature type="compositionally biased region" description="Basic and acidic residues" evidence="13">
    <location>
        <begin position="431"/>
        <end position="442"/>
    </location>
</feature>
<comment type="function">
    <text evidence="12">RNA helicase.</text>
</comment>
<organism evidence="16 17">
    <name type="scientific">Angomonas deanei</name>
    <dbReference type="NCBI Taxonomy" id="59799"/>
    <lineage>
        <taxon>Eukaryota</taxon>
        <taxon>Discoba</taxon>
        <taxon>Euglenozoa</taxon>
        <taxon>Kinetoplastea</taxon>
        <taxon>Metakinetoplastina</taxon>
        <taxon>Trypanosomatida</taxon>
        <taxon>Trypanosomatidae</taxon>
        <taxon>Strigomonadinae</taxon>
        <taxon>Angomonas</taxon>
    </lineage>
</organism>
<dbReference type="EMBL" id="LR877145">
    <property type="protein sequence ID" value="CAD2213002.1"/>
    <property type="molecule type" value="Genomic_DNA"/>
</dbReference>
<evidence type="ECO:0000256" key="4">
    <source>
        <dbReference type="ARBA" id="ARBA00022806"/>
    </source>
</evidence>
<evidence type="ECO:0000256" key="8">
    <source>
        <dbReference type="ARBA" id="ARBA00024769"/>
    </source>
</evidence>
<dbReference type="Pfam" id="PF00270">
    <property type="entry name" value="DEAD"/>
    <property type="match status" value="1"/>
</dbReference>
<feature type="domain" description="Helicase ATP-binding" evidence="14">
    <location>
        <begin position="157"/>
        <end position="366"/>
    </location>
</feature>
<keyword evidence="1" id="KW-0396">Initiation factor</keyword>
<dbReference type="PROSITE" id="PS51192">
    <property type="entry name" value="HELICASE_ATP_BIND_1"/>
    <property type="match status" value="1"/>
</dbReference>
<protein>
    <recommendedName>
        <fullName evidence="12">ATP-dependent RNA helicase</fullName>
        <ecNumber evidence="12">3.6.4.13</ecNumber>
    </recommendedName>
</protein>
<proteinExistence type="inferred from homology"/>